<dbReference type="PANTHER" id="PTHR42791">
    <property type="entry name" value="GNAT FAMILY ACETYLTRANSFERASE"/>
    <property type="match status" value="1"/>
</dbReference>
<dbReference type="InterPro" id="IPR000182">
    <property type="entry name" value="GNAT_dom"/>
</dbReference>
<dbReference type="PANTHER" id="PTHR42791:SF1">
    <property type="entry name" value="N-ACETYLTRANSFERASE DOMAIN-CONTAINING PROTEIN"/>
    <property type="match status" value="1"/>
</dbReference>
<sequence>MKIDQLYPVDQKDADKLTDLLTQCFAEDPLYCQLIPQKTMRKRLLPGLFQCDLDELFQTCHVYADSPEMNGIIIVSDETEPQNGVRRRIVEMFASWKTAALLLEEDPSCKTLWNFIRGQEYLNSEWTEDLGEAPRLHVVYFAVRPSKRGQGVASRLMKAVLAFADENGMEVSLETHNQRNLEIYRHYGFHLFEVVKKHFPLKQFCMVRPSEAAQGTLAAS</sequence>
<organism evidence="2">
    <name type="scientific">uncultured Anaerotruncus sp</name>
    <dbReference type="NCBI Taxonomy" id="905011"/>
    <lineage>
        <taxon>Bacteria</taxon>
        <taxon>Bacillati</taxon>
        <taxon>Bacillota</taxon>
        <taxon>Clostridia</taxon>
        <taxon>Eubacteriales</taxon>
        <taxon>Oscillospiraceae</taxon>
        <taxon>Anaerotruncus</taxon>
        <taxon>environmental samples</taxon>
    </lineage>
</organism>
<gene>
    <name evidence="2" type="ORF">AULFYP135_01860</name>
</gene>
<evidence type="ECO:0000259" key="1">
    <source>
        <dbReference type="PROSITE" id="PS51186"/>
    </source>
</evidence>
<accession>A0A6N2UEP5</accession>
<dbReference type="GO" id="GO:0016747">
    <property type="term" value="F:acyltransferase activity, transferring groups other than amino-acyl groups"/>
    <property type="evidence" value="ECO:0007669"/>
    <property type="project" value="InterPro"/>
</dbReference>
<dbReference type="InterPro" id="IPR052523">
    <property type="entry name" value="Trichothecene_AcTrans"/>
</dbReference>
<dbReference type="PROSITE" id="PS51186">
    <property type="entry name" value="GNAT"/>
    <property type="match status" value="1"/>
</dbReference>
<keyword evidence="2" id="KW-0808">Transferase</keyword>
<dbReference type="Pfam" id="PF00583">
    <property type="entry name" value="Acetyltransf_1"/>
    <property type="match status" value="1"/>
</dbReference>
<dbReference type="Gene3D" id="3.40.630.30">
    <property type="match status" value="1"/>
</dbReference>
<dbReference type="CDD" id="cd04301">
    <property type="entry name" value="NAT_SF"/>
    <property type="match status" value="1"/>
</dbReference>
<feature type="domain" description="N-acetyltransferase" evidence="1">
    <location>
        <begin position="51"/>
        <end position="211"/>
    </location>
</feature>
<dbReference type="InterPro" id="IPR016181">
    <property type="entry name" value="Acyl_CoA_acyltransferase"/>
</dbReference>
<name>A0A6N2UEP5_9FIRM</name>
<evidence type="ECO:0000313" key="2">
    <source>
        <dbReference type="EMBL" id="VYT15403.1"/>
    </source>
</evidence>
<dbReference type="SUPFAM" id="SSF55729">
    <property type="entry name" value="Acyl-CoA N-acyltransferases (Nat)"/>
    <property type="match status" value="1"/>
</dbReference>
<dbReference type="EMBL" id="CACRSL010000003">
    <property type="protein sequence ID" value="VYT15403.1"/>
    <property type="molecule type" value="Genomic_DNA"/>
</dbReference>
<proteinExistence type="predicted"/>
<reference evidence="2" key="1">
    <citation type="submission" date="2019-11" db="EMBL/GenBank/DDBJ databases">
        <authorList>
            <person name="Feng L."/>
        </authorList>
    </citation>
    <scope>NUCLEOTIDE SEQUENCE</scope>
    <source>
        <strain evidence="2">AundefinedLFYP135</strain>
    </source>
</reference>
<protein>
    <submittedName>
        <fullName evidence="2">Acetyltransferase (GNAT) family protein</fullName>
    </submittedName>
</protein>
<dbReference type="AlphaFoldDB" id="A0A6N2UEP5"/>